<dbReference type="EMBL" id="CP021744">
    <property type="protein sequence ID" value="ARZ68432.1"/>
    <property type="molecule type" value="Genomic_DNA"/>
</dbReference>
<evidence type="ECO:0000313" key="3">
    <source>
        <dbReference type="Proteomes" id="UP000195755"/>
    </source>
</evidence>
<evidence type="ECO:0000256" key="1">
    <source>
        <dbReference type="SAM" id="MobiDB-lite"/>
    </source>
</evidence>
<protein>
    <submittedName>
        <fullName evidence="2">Uncharacterized protein</fullName>
    </submittedName>
</protein>
<reference evidence="2 3" key="1">
    <citation type="submission" date="2017-06" db="EMBL/GenBank/DDBJ databases">
        <title>Streptomyces albireticuli Genome sequencing and assembly.</title>
        <authorList>
            <person name="Wang Y."/>
            <person name="Du B."/>
            <person name="Ding Y."/>
            <person name="Liu H."/>
            <person name="Hou Q."/>
            <person name="Liu K."/>
            <person name="Yao L."/>
            <person name="Wang C."/>
        </authorList>
    </citation>
    <scope>NUCLEOTIDE SEQUENCE [LARGE SCALE GENOMIC DNA]</scope>
    <source>
        <strain evidence="2 3">MDJK11</strain>
    </source>
</reference>
<name>A0A1Z2L282_9ACTN</name>
<sequence>MVREPRACSGDMYAGVPTAWPVSVSVVRAAVSSTNRAMPKSRTLTVSSGVTMTFAGLMSRWTSPARCAAAIASQICTPQVTACAGRGRPPARTAPSVRPWSRSMTR</sequence>
<dbReference type="Proteomes" id="UP000195755">
    <property type="component" value="Chromosome"/>
</dbReference>
<feature type="region of interest" description="Disordered" evidence="1">
    <location>
        <begin position="83"/>
        <end position="106"/>
    </location>
</feature>
<proteinExistence type="predicted"/>
<dbReference type="AntiFam" id="ANF00109">
    <property type="entry name" value="Shadow ORF (opposite afsK)"/>
</dbReference>
<organism evidence="2 3">
    <name type="scientific">Streptomyces albireticuli</name>
    <dbReference type="NCBI Taxonomy" id="1940"/>
    <lineage>
        <taxon>Bacteria</taxon>
        <taxon>Bacillati</taxon>
        <taxon>Actinomycetota</taxon>
        <taxon>Actinomycetes</taxon>
        <taxon>Kitasatosporales</taxon>
        <taxon>Streptomycetaceae</taxon>
        <taxon>Streptomyces</taxon>
    </lineage>
</organism>
<gene>
    <name evidence="2" type="ORF">SMD11_2784</name>
</gene>
<dbReference type="AlphaFoldDB" id="A0A1Z2L282"/>
<accession>A0A1Z2L282</accession>
<evidence type="ECO:0000313" key="2">
    <source>
        <dbReference type="EMBL" id="ARZ68432.1"/>
    </source>
</evidence>
<dbReference type="KEGG" id="salj:SMD11_2784"/>